<evidence type="ECO:0000313" key="3">
    <source>
        <dbReference type="Proteomes" id="UP000318626"/>
    </source>
</evidence>
<keyword evidence="1" id="KW-1133">Transmembrane helix</keyword>
<dbReference type="PANTHER" id="PTHR30273:SF2">
    <property type="entry name" value="PROTEIN FECR"/>
    <property type="match status" value="1"/>
</dbReference>
<protein>
    <submittedName>
        <fullName evidence="2">FecR protein</fullName>
    </submittedName>
</protein>
<dbReference type="AlphaFoldDB" id="A0A518CE20"/>
<keyword evidence="1" id="KW-0812">Transmembrane</keyword>
<dbReference type="OrthoDB" id="292867at2"/>
<proteinExistence type="predicted"/>
<accession>A0A518CE20</accession>
<name>A0A518CE20_9BACT</name>
<dbReference type="RefSeq" id="WP_144976353.1">
    <property type="nucleotide sequence ID" value="NZ_CP036289.1"/>
</dbReference>
<dbReference type="EMBL" id="CP036289">
    <property type="protein sequence ID" value="QDU77462.1"/>
    <property type="molecule type" value="Genomic_DNA"/>
</dbReference>
<keyword evidence="3" id="KW-1185">Reference proteome</keyword>
<organism evidence="2 3">
    <name type="scientific">Bremerella volcania</name>
    <dbReference type="NCBI Taxonomy" id="2527984"/>
    <lineage>
        <taxon>Bacteria</taxon>
        <taxon>Pseudomonadati</taxon>
        <taxon>Planctomycetota</taxon>
        <taxon>Planctomycetia</taxon>
        <taxon>Pirellulales</taxon>
        <taxon>Pirellulaceae</taxon>
        <taxon>Bremerella</taxon>
    </lineage>
</organism>
<feature type="transmembrane region" description="Helical" evidence="1">
    <location>
        <begin position="79"/>
        <end position="101"/>
    </location>
</feature>
<reference evidence="3" key="1">
    <citation type="submission" date="2019-02" db="EMBL/GenBank/DDBJ databases">
        <title>Deep-cultivation of Planctomycetes and their phenomic and genomic characterization uncovers novel biology.</title>
        <authorList>
            <person name="Wiegand S."/>
            <person name="Jogler M."/>
            <person name="Boedeker C."/>
            <person name="Pinto D."/>
            <person name="Vollmers J."/>
            <person name="Rivas-Marin E."/>
            <person name="Kohn T."/>
            <person name="Peeters S.H."/>
            <person name="Heuer A."/>
            <person name="Rast P."/>
            <person name="Oberbeckmann S."/>
            <person name="Bunk B."/>
            <person name="Jeske O."/>
            <person name="Meyerdierks A."/>
            <person name="Storesund J.E."/>
            <person name="Kallscheuer N."/>
            <person name="Luecker S."/>
            <person name="Lage O.M."/>
            <person name="Pohl T."/>
            <person name="Merkel B.J."/>
            <person name="Hornburger P."/>
            <person name="Mueller R.-W."/>
            <person name="Bruemmer F."/>
            <person name="Labrenz M."/>
            <person name="Spormann A.M."/>
            <person name="Op den Camp H."/>
            <person name="Overmann J."/>
            <person name="Amann R."/>
            <person name="Jetten M.S.M."/>
            <person name="Mascher T."/>
            <person name="Medema M.H."/>
            <person name="Devos D.P."/>
            <person name="Kaster A.-K."/>
            <person name="Ovreas L."/>
            <person name="Rohde M."/>
            <person name="Galperin M.Y."/>
            <person name="Jogler C."/>
        </authorList>
    </citation>
    <scope>NUCLEOTIDE SEQUENCE [LARGE SCALE GENOMIC DNA]</scope>
    <source>
        <strain evidence="3">Pan97</strain>
    </source>
</reference>
<dbReference type="KEGG" id="bvo:Pan97_45320"/>
<dbReference type="GO" id="GO:0016989">
    <property type="term" value="F:sigma factor antagonist activity"/>
    <property type="evidence" value="ECO:0007669"/>
    <property type="project" value="TreeGrafter"/>
</dbReference>
<dbReference type="Gene3D" id="2.60.120.200">
    <property type="match status" value="1"/>
</dbReference>
<evidence type="ECO:0000256" key="1">
    <source>
        <dbReference type="SAM" id="Phobius"/>
    </source>
</evidence>
<dbReference type="PANTHER" id="PTHR30273">
    <property type="entry name" value="PERIPLASMIC SIGNAL SENSOR AND SIGMA FACTOR ACTIVATOR FECR-RELATED"/>
    <property type="match status" value="1"/>
</dbReference>
<gene>
    <name evidence="2" type="ORF">Pan97_45320</name>
</gene>
<dbReference type="Pfam" id="PF13385">
    <property type="entry name" value="Laminin_G_3"/>
    <property type="match status" value="1"/>
</dbReference>
<dbReference type="Proteomes" id="UP000318626">
    <property type="component" value="Chromosome"/>
</dbReference>
<dbReference type="InterPro" id="IPR013320">
    <property type="entry name" value="ConA-like_dom_sf"/>
</dbReference>
<evidence type="ECO:0000313" key="2">
    <source>
        <dbReference type="EMBL" id="QDU77462.1"/>
    </source>
</evidence>
<dbReference type="SUPFAM" id="SSF49899">
    <property type="entry name" value="Concanavalin A-like lectins/glucanases"/>
    <property type="match status" value="1"/>
</dbReference>
<keyword evidence="1" id="KW-0472">Membrane</keyword>
<sequence>MSQPTPTQLEREARLAIDRLVDGQMSHEEFADLERRLISDQQFRLAYVEQSDMQSELEHHLRSYPPLTIKTGQPVSRSWGIPFAVALSILILLGFANLFFIDSWKTAFLGNPMLDFTETQLVGQGPIAIVISCSEEEDTDSPLQVGDRVKPGALRLNRGDLKLEFLSGVRVQLTGPSEIHLLTEHHATLLSGQAGVVTPPDSDSFSLNGPVSAVANGSSEFVFRVEGPSRSEVEVYRGEVMASLLGPSGDTLLNELVSSNQSALFTDGELVISAKTFDQTDHVDMLPVDNLYLNSTDQYADVVKADRPLVYWRFEDGDVIGDRVMNQMGDHHHGVIHSANDGSIEISGGRIRFSQSKTGRYLGLSEPIDRINRRDFSIEFWVRADRMHWGTFFGLLPVTQADLEKESHLCVLEYANQTNVVHRPATIRMLYRYPPTTYDGGKNVFSPNSCTPGIWTHIVAVKTPDAIRLYCNGQLQVNLDDLDFDDSSAYTAVLGQLDSVRPMRQLEGQLDEVAIYEKALTEKQIRRHYEIIAGPPKT</sequence>
<dbReference type="InterPro" id="IPR012373">
    <property type="entry name" value="Ferrdict_sens_TM"/>
</dbReference>